<reference evidence="1 2" key="1">
    <citation type="submission" date="2023-01" db="EMBL/GenBank/DDBJ databases">
        <authorList>
            <person name="Yang C."/>
        </authorList>
    </citation>
    <scope>NUCLEOTIDE SEQUENCE [LARGE SCALE GENOMIC DNA]</scope>
    <source>
        <strain evidence="1 2">ZJ106</strain>
    </source>
</reference>
<gene>
    <name evidence="1" type="ORF">PJU73_03990</name>
</gene>
<sequence length="69" mass="7809">MSSLDGSIVHISYIRYETLAHYHQGLCSIIGKGIHIQSIIADGFKGIKTLFPDIPFQLCQFQQQQTIRC</sequence>
<keyword evidence="2" id="KW-1185">Reference proteome</keyword>
<proteinExistence type="predicted"/>
<organism evidence="1 2">
    <name type="scientific">Neisseria lisongii</name>
    <dbReference type="NCBI Taxonomy" id="2912188"/>
    <lineage>
        <taxon>Bacteria</taxon>
        <taxon>Pseudomonadati</taxon>
        <taxon>Pseudomonadota</taxon>
        <taxon>Betaproteobacteria</taxon>
        <taxon>Neisseriales</taxon>
        <taxon>Neisseriaceae</taxon>
        <taxon>Neisseria</taxon>
    </lineage>
</organism>
<dbReference type="RefSeq" id="WP_237091264.1">
    <property type="nucleotide sequence ID" value="NZ_CP116766.1"/>
</dbReference>
<evidence type="ECO:0008006" key="3">
    <source>
        <dbReference type="Google" id="ProtNLM"/>
    </source>
</evidence>
<dbReference type="Proteomes" id="UP001221268">
    <property type="component" value="Chromosome"/>
</dbReference>
<evidence type="ECO:0000313" key="1">
    <source>
        <dbReference type="EMBL" id="WCL72272.1"/>
    </source>
</evidence>
<evidence type="ECO:0000313" key="2">
    <source>
        <dbReference type="Proteomes" id="UP001221268"/>
    </source>
</evidence>
<name>A0ABY7RKV6_9NEIS</name>
<protein>
    <recommendedName>
        <fullName evidence="3">Transposase</fullName>
    </recommendedName>
</protein>
<dbReference type="EMBL" id="CP116766">
    <property type="protein sequence ID" value="WCL72272.1"/>
    <property type="molecule type" value="Genomic_DNA"/>
</dbReference>
<accession>A0ABY7RKV6</accession>